<evidence type="ECO:0000256" key="3">
    <source>
        <dbReference type="ARBA" id="ARBA00022692"/>
    </source>
</evidence>
<gene>
    <name evidence="11" type="ORF">FOC4_g10002507</name>
</gene>
<feature type="transmembrane region" description="Helical" evidence="8">
    <location>
        <begin position="372"/>
        <end position="393"/>
    </location>
</feature>
<comment type="subcellular location">
    <subcellularLocation>
        <location evidence="1">Membrane</location>
    </subcellularLocation>
</comment>
<dbReference type="OrthoDB" id="6500128at2759"/>
<dbReference type="PROSITE" id="PS00211">
    <property type="entry name" value="ABC_TRANSPORTER_1"/>
    <property type="match status" value="1"/>
</dbReference>
<accession>N1SC03</accession>
<dbReference type="Gene3D" id="1.20.1560.10">
    <property type="entry name" value="ABC transporter type 1, transmembrane domain"/>
    <property type="match status" value="1"/>
</dbReference>
<sequence>MPPPNCLLQVEDTFGPIVKGCGSNFDFTLLFEETILCILPLCVAICLAVFRITRLWRKPVIFKGCFILPLKLIAWTLVLGSQTSTVALFSIRDETRTRASIAAGSIGILGSAILACLSFLEHQRAVRTSSILVLYLLSTIPMDAARARTLWRMLDGRDPAIAVMVLASTKVCALVTEMLWKCSLRNQAPIKLAKEIFFSHIIEFLAPIFPRFCYLALTFAQPFLVRRAIDYISKPKTDGSTERGDGLIAAYALVYYGIAFVSSLYEQSAVRATTVVRADLSMRIYQQSLLLDRVVDTGDSSSLLLGGYWSGRASRFQKNWMAAIEKRLHKTVQVLKGIKSIKQMGAAPAIKTMLEDERQSEIKLSKRFRLQLIALVTLSFTSLTMLPALGLSVHNAVADKSSGRILTAQTAFQVMTLFNIVSSSIQDCTSHVMAIMVGLGSLQRIESFLNQHTWTDPRKSIRDASISTDESSVGGTSEKKVLTDVAVKIQNVSSKWTEDGEAVIKDATFDVPAHGLTVIAGPTGSGKSTLLRVVLGDLAPSSGTVSVDDSQVAFCDQTPWIANISIKENIVGALPFYEERYRMALHACALDQDIEDLTDGDKHLCGLNGQSVSGGQKVRIALARAIYSKATLVLLDDCLVGLDTNTERHILGEIFAPRGLLSSAPTTTILATSSPRYLPFANYIILINADGRVVRQGTYAEIAPHIEQLEHDVLQVSDRASTAREPRAQDSDELPNTAITNDIAFKKGANGDWAVYKWYFGVIGWMDFIVFLFLCLLFVIGVIFPRKPFTPSQ</sequence>
<protein>
    <submittedName>
        <fullName evidence="11">Canalicular multispecific organic anion transporter 2</fullName>
    </submittedName>
</protein>
<dbReference type="InterPro" id="IPR027417">
    <property type="entry name" value="P-loop_NTPase"/>
</dbReference>
<dbReference type="InterPro" id="IPR017871">
    <property type="entry name" value="ABC_transporter-like_CS"/>
</dbReference>
<name>N1SC03_FUSC4</name>
<evidence type="ECO:0000313" key="12">
    <source>
        <dbReference type="Proteomes" id="UP000016929"/>
    </source>
</evidence>
<dbReference type="GO" id="GO:0005524">
    <property type="term" value="F:ATP binding"/>
    <property type="evidence" value="ECO:0007669"/>
    <property type="project" value="UniProtKB-KW"/>
</dbReference>
<dbReference type="InterPro" id="IPR003593">
    <property type="entry name" value="AAA+_ATPase"/>
</dbReference>
<feature type="transmembrane region" description="Helical" evidence="8">
    <location>
        <begin position="33"/>
        <end position="53"/>
    </location>
</feature>
<dbReference type="GO" id="GO:0016887">
    <property type="term" value="F:ATP hydrolysis activity"/>
    <property type="evidence" value="ECO:0007669"/>
    <property type="project" value="InterPro"/>
</dbReference>
<keyword evidence="6 8" id="KW-1133">Transmembrane helix</keyword>
<evidence type="ECO:0000256" key="7">
    <source>
        <dbReference type="ARBA" id="ARBA00023136"/>
    </source>
</evidence>
<evidence type="ECO:0000256" key="6">
    <source>
        <dbReference type="ARBA" id="ARBA00022989"/>
    </source>
</evidence>
<dbReference type="PROSITE" id="PS50929">
    <property type="entry name" value="ABC_TM1F"/>
    <property type="match status" value="1"/>
</dbReference>
<keyword evidence="12" id="KW-1185">Reference proteome</keyword>
<keyword evidence="2" id="KW-0813">Transport</keyword>
<evidence type="ECO:0000256" key="2">
    <source>
        <dbReference type="ARBA" id="ARBA00022448"/>
    </source>
</evidence>
<feature type="transmembrane region" description="Helical" evidence="8">
    <location>
        <begin position="244"/>
        <end position="265"/>
    </location>
</feature>
<dbReference type="InterPro" id="IPR011527">
    <property type="entry name" value="ABC1_TM_dom"/>
</dbReference>
<keyword evidence="5" id="KW-0067">ATP-binding</keyword>
<evidence type="ECO:0000259" key="10">
    <source>
        <dbReference type="PROSITE" id="PS50929"/>
    </source>
</evidence>
<feature type="domain" description="ABC transporter" evidence="9">
    <location>
        <begin position="487"/>
        <end position="715"/>
    </location>
</feature>
<dbReference type="Pfam" id="PF00005">
    <property type="entry name" value="ABC_tran"/>
    <property type="match status" value="1"/>
</dbReference>
<evidence type="ECO:0000256" key="4">
    <source>
        <dbReference type="ARBA" id="ARBA00022741"/>
    </source>
</evidence>
<dbReference type="PANTHER" id="PTHR24223:SF399">
    <property type="entry name" value="ABC TRANSPORTER ATNG"/>
    <property type="match status" value="1"/>
</dbReference>
<reference evidence="12" key="1">
    <citation type="submission" date="2012-09" db="EMBL/GenBank/DDBJ databases">
        <title>Genome sequencing and comparative transcriptomics of race 1 and race 4 of banana pathogen: Fusarium oxysporum f. sp. cubense.</title>
        <authorList>
            <person name="Fang X."/>
            <person name="Huang J."/>
        </authorList>
    </citation>
    <scope>NUCLEOTIDE SEQUENCE [LARGE SCALE GENOMIC DNA]</scope>
    <source>
        <strain evidence="12">race 4</strain>
    </source>
</reference>
<evidence type="ECO:0000259" key="9">
    <source>
        <dbReference type="PROSITE" id="PS50893"/>
    </source>
</evidence>
<dbReference type="SUPFAM" id="SSF52540">
    <property type="entry name" value="P-loop containing nucleoside triphosphate hydrolases"/>
    <property type="match status" value="1"/>
</dbReference>
<proteinExistence type="predicted"/>
<dbReference type="InterPro" id="IPR050173">
    <property type="entry name" value="ABC_transporter_C-like"/>
</dbReference>
<dbReference type="GO" id="GO:0016020">
    <property type="term" value="C:membrane"/>
    <property type="evidence" value="ECO:0007669"/>
    <property type="project" value="UniProtKB-SubCell"/>
</dbReference>
<dbReference type="InterPro" id="IPR003439">
    <property type="entry name" value="ABC_transporter-like_ATP-bd"/>
</dbReference>
<dbReference type="InterPro" id="IPR036640">
    <property type="entry name" value="ABC1_TM_sf"/>
</dbReference>
<feature type="domain" description="ABC transmembrane type-1" evidence="10">
    <location>
        <begin position="303"/>
        <end position="436"/>
    </location>
</feature>
<feature type="transmembrane region" description="Helical" evidence="8">
    <location>
        <begin position="99"/>
        <end position="120"/>
    </location>
</feature>
<evidence type="ECO:0000256" key="1">
    <source>
        <dbReference type="ARBA" id="ARBA00004370"/>
    </source>
</evidence>
<feature type="transmembrane region" description="Helical" evidence="8">
    <location>
        <begin position="758"/>
        <end position="784"/>
    </location>
</feature>
<dbReference type="EMBL" id="KB726211">
    <property type="protein sequence ID" value="EMT74395.1"/>
    <property type="molecule type" value="Genomic_DNA"/>
</dbReference>
<dbReference type="PANTHER" id="PTHR24223">
    <property type="entry name" value="ATP-BINDING CASSETTE SUB-FAMILY C"/>
    <property type="match status" value="1"/>
</dbReference>
<evidence type="ECO:0000313" key="11">
    <source>
        <dbReference type="EMBL" id="EMT74395.1"/>
    </source>
</evidence>
<dbReference type="Proteomes" id="UP000016929">
    <property type="component" value="Unassembled WGS sequence"/>
</dbReference>
<evidence type="ECO:0000256" key="5">
    <source>
        <dbReference type="ARBA" id="ARBA00022840"/>
    </source>
</evidence>
<keyword evidence="7 8" id="KW-0472">Membrane</keyword>
<dbReference type="STRING" id="1229665.N1SC03"/>
<keyword evidence="3 8" id="KW-0812">Transmembrane</keyword>
<dbReference type="PROSITE" id="PS50893">
    <property type="entry name" value="ABC_TRANSPORTER_2"/>
    <property type="match status" value="1"/>
</dbReference>
<dbReference type="Gene3D" id="3.40.50.300">
    <property type="entry name" value="P-loop containing nucleotide triphosphate hydrolases"/>
    <property type="match status" value="1"/>
</dbReference>
<evidence type="ECO:0000256" key="8">
    <source>
        <dbReference type="SAM" id="Phobius"/>
    </source>
</evidence>
<feature type="transmembrane region" description="Helical" evidence="8">
    <location>
        <begin position="201"/>
        <end position="224"/>
    </location>
</feature>
<dbReference type="SMART" id="SM00382">
    <property type="entry name" value="AAA"/>
    <property type="match status" value="1"/>
</dbReference>
<feature type="transmembrane region" description="Helical" evidence="8">
    <location>
        <begin position="60"/>
        <end position="79"/>
    </location>
</feature>
<dbReference type="HOGENOM" id="CLU_000604_27_5_1"/>
<dbReference type="GO" id="GO:0140359">
    <property type="term" value="F:ABC-type transporter activity"/>
    <property type="evidence" value="ECO:0007669"/>
    <property type="project" value="InterPro"/>
</dbReference>
<dbReference type="SUPFAM" id="SSF90123">
    <property type="entry name" value="ABC transporter transmembrane region"/>
    <property type="match status" value="1"/>
</dbReference>
<reference evidence="12" key="2">
    <citation type="journal article" date="2014" name="PLoS ONE">
        <title>Genome and Transcriptome Analysis of the Fungal Pathogen Fusarium oxysporum f. sp. cubense Causing Banana Vascular Wilt Disease.</title>
        <authorList>
            <person name="Guo L."/>
            <person name="Han L."/>
            <person name="Yang L."/>
            <person name="Zeng H."/>
            <person name="Fan D."/>
            <person name="Zhu Y."/>
            <person name="Feng Y."/>
            <person name="Wang G."/>
            <person name="Peng C."/>
            <person name="Jiang X."/>
            <person name="Zhou D."/>
            <person name="Ni P."/>
            <person name="Liang C."/>
            <person name="Liu L."/>
            <person name="Wang J."/>
            <person name="Mao C."/>
            <person name="Fang X."/>
            <person name="Peng M."/>
            <person name="Huang J."/>
        </authorList>
    </citation>
    <scope>NUCLEOTIDE SEQUENCE [LARGE SCALE GENOMIC DNA]</scope>
    <source>
        <strain evidence="12">race 4</strain>
    </source>
</reference>
<keyword evidence="4" id="KW-0547">Nucleotide-binding</keyword>
<dbReference type="AlphaFoldDB" id="N1SC03"/>
<organism evidence="11 12">
    <name type="scientific">Fusarium oxysporum f. sp. cubense (strain race 4)</name>
    <name type="common">Panama disease fungus</name>
    <dbReference type="NCBI Taxonomy" id="2502994"/>
    <lineage>
        <taxon>Eukaryota</taxon>
        <taxon>Fungi</taxon>
        <taxon>Dikarya</taxon>
        <taxon>Ascomycota</taxon>
        <taxon>Pezizomycotina</taxon>
        <taxon>Sordariomycetes</taxon>
        <taxon>Hypocreomycetidae</taxon>
        <taxon>Hypocreales</taxon>
        <taxon>Nectriaceae</taxon>
        <taxon>Fusarium</taxon>
        <taxon>Fusarium oxysporum species complex</taxon>
    </lineage>
</organism>